<keyword evidence="2 4" id="KW-0378">Hydrolase</keyword>
<feature type="site" description="Important for substrate specificity" evidence="4">
    <location>
        <position position="80"/>
    </location>
</feature>
<dbReference type="GO" id="GO:0036218">
    <property type="term" value="F:dTTP diphosphatase activity"/>
    <property type="evidence" value="ECO:0007669"/>
    <property type="project" value="RHEA"/>
</dbReference>
<keyword evidence="3 4" id="KW-0546">Nucleotide metabolism</keyword>
<dbReference type="PANTHER" id="PTHR43213">
    <property type="entry name" value="BIFUNCTIONAL DTTP/UTP PYROPHOSPHATASE/METHYLTRANSFERASE PROTEIN-RELATED"/>
    <property type="match status" value="1"/>
</dbReference>
<dbReference type="CDD" id="cd00555">
    <property type="entry name" value="Maf"/>
    <property type="match status" value="1"/>
</dbReference>
<protein>
    <recommendedName>
        <fullName evidence="4">dTTP/UTP pyrophosphatase</fullName>
        <shortName evidence="4">dTTPase/UTPase</shortName>
        <ecNumber evidence="4">3.6.1.9</ecNumber>
    </recommendedName>
    <alternativeName>
        <fullName evidence="4">Nucleoside triphosphate pyrophosphatase</fullName>
    </alternativeName>
    <alternativeName>
        <fullName evidence="4">Nucleotide pyrophosphatase</fullName>
        <shortName evidence="4">Nucleotide PPase</shortName>
    </alternativeName>
</protein>
<dbReference type="PATRIC" id="fig|1433126.3.peg.2198"/>
<organism evidence="5 6">
    <name type="scientific">Mucinivorans hirudinis</name>
    <dbReference type="NCBI Taxonomy" id="1433126"/>
    <lineage>
        <taxon>Bacteria</taxon>
        <taxon>Pseudomonadati</taxon>
        <taxon>Bacteroidota</taxon>
        <taxon>Bacteroidia</taxon>
        <taxon>Bacteroidales</taxon>
        <taxon>Rikenellaceae</taxon>
        <taxon>Mucinivorans</taxon>
    </lineage>
</organism>
<keyword evidence="6" id="KW-1185">Reference proteome</keyword>
<proteinExistence type="inferred from homology"/>
<dbReference type="PIRSF" id="PIRSF006305">
    <property type="entry name" value="Maf"/>
    <property type="match status" value="1"/>
</dbReference>
<dbReference type="STRING" id="1433126.BN938_2226"/>
<evidence type="ECO:0000256" key="3">
    <source>
        <dbReference type="ARBA" id="ARBA00023080"/>
    </source>
</evidence>
<dbReference type="HOGENOM" id="CLU_040416_0_0_10"/>
<dbReference type="InterPro" id="IPR003697">
    <property type="entry name" value="Maf-like"/>
</dbReference>
<dbReference type="eggNOG" id="COG0424">
    <property type="taxonomic scope" value="Bacteria"/>
</dbReference>
<reference evidence="5 6" key="1">
    <citation type="journal article" date="2015" name="Genome Announc.">
        <title>Complete Genome Sequence of the Novel Leech Symbiont Mucinivorans hirudinis M3T.</title>
        <authorList>
            <person name="Nelson M.C."/>
            <person name="Bomar L."/>
            <person name="Graf J."/>
        </authorList>
    </citation>
    <scope>NUCLEOTIDE SEQUENCE [LARGE SCALE GENOMIC DNA]</scope>
    <source>
        <strain evidence="6">M3</strain>
    </source>
</reference>
<accession>A0A060RDJ9</accession>
<dbReference type="GO" id="GO:0009117">
    <property type="term" value="P:nucleotide metabolic process"/>
    <property type="evidence" value="ECO:0007669"/>
    <property type="project" value="UniProtKB-KW"/>
</dbReference>
<evidence type="ECO:0000256" key="1">
    <source>
        <dbReference type="ARBA" id="ARBA00001968"/>
    </source>
</evidence>
<evidence type="ECO:0000256" key="2">
    <source>
        <dbReference type="ARBA" id="ARBA00022801"/>
    </source>
</evidence>
<dbReference type="Pfam" id="PF02545">
    <property type="entry name" value="Maf"/>
    <property type="match status" value="1"/>
</dbReference>
<keyword evidence="4" id="KW-0963">Cytoplasm</keyword>
<dbReference type="NCBIfam" id="TIGR00172">
    <property type="entry name" value="maf"/>
    <property type="match status" value="1"/>
</dbReference>
<evidence type="ECO:0000313" key="6">
    <source>
        <dbReference type="Proteomes" id="UP000027616"/>
    </source>
</evidence>
<evidence type="ECO:0000256" key="4">
    <source>
        <dbReference type="HAMAP-Rule" id="MF_00528"/>
    </source>
</evidence>
<dbReference type="PANTHER" id="PTHR43213:SF5">
    <property type="entry name" value="BIFUNCTIONAL DTTP_UTP PYROPHOSPHATASE_METHYLTRANSFERASE PROTEIN-RELATED"/>
    <property type="match status" value="1"/>
</dbReference>
<dbReference type="GO" id="GO:0005737">
    <property type="term" value="C:cytoplasm"/>
    <property type="evidence" value="ECO:0007669"/>
    <property type="project" value="UniProtKB-SubCell"/>
</dbReference>
<gene>
    <name evidence="5" type="ORF">BN938_2226</name>
</gene>
<sequence>MLLHSKLKDKTIILASASPRRRELMAMAELPFTLADKYEVDETFPADMPAAEVPIYLAMKKSCAYPHPLGANDILITADTVVIVNEDVIGKPVDEKDAVRMIHKISGVAHDVITGVVIRTNEKIHQFDAISKVWLRKLEDEEIDYYVEKYAPMDKAGAYGIQEWIGCTAIERIEGSFYNVMGLPIQKLYQELKKI</sequence>
<feature type="active site" description="Proton acceptor" evidence="4">
    <location>
        <position position="79"/>
    </location>
</feature>
<comment type="caution">
    <text evidence="4">Lacks conserved residue(s) required for the propagation of feature annotation.</text>
</comment>
<comment type="catalytic activity">
    <reaction evidence="4">
        <text>UTP + H2O = UMP + diphosphate + H(+)</text>
        <dbReference type="Rhea" id="RHEA:29395"/>
        <dbReference type="ChEBI" id="CHEBI:15377"/>
        <dbReference type="ChEBI" id="CHEBI:15378"/>
        <dbReference type="ChEBI" id="CHEBI:33019"/>
        <dbReference type="ChEBI" id="CHEBI:46398"/>
        <dbReference type="ChEBI" id="CHEBI:57865"/>
        <dbReference type="EC" id="3.6.1.9"/>
    </reaction>
</comment>
<feature type="site" description="Important for substrate specificity" evidence="4">
    <location>
        <position position="162"/>
    </location>
</feature>
<comment type="catalytic activity">
    <reaction evidence="4">
        <text>dTTP + H2O = dTMP + diphosphate + H(+)</text>
        <dbReference type="Rhea" id="RHEA:28534"/>
        <dbReference type="ChEBI" id="CHEBI:15377"/>
        <dbReference type="ChEBI" id="CHEBI:15378"/>
        <dbReference type="ChEBI" id="CHEBI:33019"/>
        <dbReference type="ChEBI" id="CHEBI:37568"/>
        <dbReference type="ChEBI" id="CHEBI:63528"/>
        <dbReference type="EC" id="3.6.1.9"/>
    </reaction>
</comment>
<comment type="subcellular location">
    <subcellularLocation>
        <location evidence="4">Cytoplasm</location>
    </subcellularLocation>
</comment>
<comment type="cofactor">
    <cofactor evidence="1 4">
        <name>a divalent metal cation</name>
        <dbReference type="ChEBI" id="CHEBI:60240"/>
    </cofactor>
</comment>
<dbReference type="SUPFAM" id="SSF52972">
    <property type="entry name" value="ITPase-like"/>
    <property type="match status" value="1"/>
</dbReference>
<evidence type="ECO:0000313" key="5">
    <source>
        <dbReference type="EMBL" id="CDN32298.1"/>
    </source>
</evidence>
<dbReference type="InterPro" id="IPR029001">
    <property type="entry name" value="ITPase-like_fam"/>
</dbReference>
<dbReference type="EMBL" id="HG934468">
    <property type="protein sequence ID" value="CDN32298.1"/>
    <property type="molecule type" value="Genomic_DNA"/>
</dbReference>
<dbReference type="HAMAP" id="MF_00528">
    <property type="entry name" value="Maf"/>
    <property type="match status" value="1"/>
</dbReference>
<name>A0A060RDJ9_9BACT</name>
<dbReference type="AlphaFoldDB" id="A0A060RDJ9"/>
<dbReference type="GO" id="GO:0036221">
    <property type="term" value="F:UTP diphosphatase activity"/>
    <property type="evidence" value="ECO:0007669"/>
    <property type="project" value="RHEA"/>
</dbReference>
<dbReference type="Proteomes" id="UP000027616">
    <property type="component" value="Chromosome I"/>
</dbReference>
<dbReference type="EC" id="3.6.1.9" evidence="4"/>
<comment type="similarity">
    <text evidence="4">Belongs to the Maf family. YhdE subfamily.</text>
</comment>
<dbReference type="OrthoDB" id="9807767at2"/>
<feature type="site" description="Important for substrate specificity" evidence="4">
    <location>
        <position position="20"/>
    </location>
</feature>
<dbReference type="KEGG" id="rbc:BN938_2226"/>
<comment type="function">
    <text evidence="4">Nucleoside triphosphate pyrophosphatase that hydrolyzes dTTP and UTP. May have a dual role in cell division arrest and in preventing the incorporation of modified nucleotides into cellular nucleic acids.</text>
</comment>
<dbReference type="Gene3D" id="3.90.950.10">
    <property type="match status" value="1"/>
</dbReference>